<dbReference type="AlphaFoldDB" id="A0AAD7JTQ5"/>
<gene>
    <name evidence="3" type="ORF">B0H16DRAFT_1514271</name>
</gene>
<name>A0AAD7JTQ5_9AGAR</name>
<dbReference type="EMBL" id="JARKIB010000015">
    <property type="protein sequence ID" value="KAJ7771671.1"/>
    <property type="molecule type" value="Genomic_DNA"/>
</dbReference>
<evidence type="ECO:0000256" key="1">
    <source>
        <dbReference type="SAM" id="MobiDB-lite"/>
    </source>
</evidence>
<organism evidence="3 4">
    <name type="scientific">Mycena metata</name>
    <dbReference type="NCBI Taxonomy" id="1033252"/>
    <lineage>
        <taxon>Eukaryota</taxon>
        <taxon>Fungi</taxon>
        <taxon>Dikarya</taxon>
        <taxon>Basidiomycota</taxon>
        <taxon>Agaricomycotina</taxon>
        <taxon>Agaricomycetes</taxon>
        <taxon>Agaricomycetidae</taxon>
        <taxon>Agaricales</taxon>
        <taxon>Marasmiineae</taxon>
        <taxon>Mycenaceae</taxon>
        <taxon>Mycena</taxon>
    </lineage>
</organism>
<keyword evidence="4" id="KW-1185">Reference proteome</keyword>
<feature type="compositionally biased region" description="Polar residues" evidence="1">
    <location>
        <begin position="180"/>
        <end position="206"/>
    </location>
</feature>
<evidence type="ECO:0000256" key="2">
    <source>
        <dbReference type="SAM" id="SignalP"/>
    </source>
</evidence>
<dbReference type="Proteomes" id="UP001215598">
    <property type="component" value="Unassembled WGS sequence"/>
</dbReference>
<feature type="chain" id="PRO_5042072579" evidence="2">
    <location>
        <begin position="20"/>
        <end position="272"/>
    </location>
</feature>
<reference evidence="3" key="1">
    <citation type="submission" date="2023-03" db="EMBL/GenBank/DDBJ databases">
        <title>Massive genome expansion in bonnet fungi (Mycena s.s.) driven by repeated elements and novel gene families across ecological guilds.</title>
        <authorList>
            <consortium name="Lawrence Berkeley National Laboratory"/>
            <person name="Harder C.B."/>
            <person name="Miyauchi S."/>
            <person name="Viragh M."/>
            <person name="Kuo A."/>
            <person name="Thoen E."/>
            <person name="Andreopoulos B."/>
            <person name="Lu D."/>
            <person name="Skrede I."/>
            <person name="Drula E."/>
            <person name="Henrissat B."/>
            <person name="Morin E."/>
            <person name="Kohler A."/>
            <person name="Barry K."/>
            <person name="LaButti K."/>
            <person name="Morin E."/>
            <person name="Salamov A."/>
            <person name="Lipzen A."/>
            <person name="Mereny Z."/>
            <person name="Hegedus B."/>
            <person name="Baldrian P."/>
            <person name="Stursova M."/>
            <person name="Weitz H."/>
            <person name="Taylor A."/>
            <person name="Grigoriev I.V."/>
            <person name="Nagy L.G."/>
            <person name="Martin F."/>
            <person name="Kauserud H."/>
        </authorList>
    </citation>
    <scope>NUCLEOTIDE SEQUENCE</scope>
    <source>
        <strain evidence="3">CBHHK182m</strain>
    </source>
</reference>
<comment type="caution">
    <text evidence="3">The sequence shown here is derived from an EMBL/GenBank/DDBJ whole genome shotgun (WGS) entry which is preliminary data.</text>
</comment>
<feature type="region of interest" description="Disordered" evidence="1">
    <location>
        <begin position="180"/>
        <end position="213"/>
    </location>
</feature>
<feature type="region of interest" description="Disordered" evidence="1">
    <location>
        <begin position="28"/>
        <end position="98"/>
    </location>
</feature>
<evidence type="ECO:0000313" key="4">
    <source>
        <dbReference type="Proteomes" id="UP001215598"/>
    </source>
</evidence>
<accession>A0AAD7JTQ5</accession>
<proteinExistence type="predicted"/>
<feature type="signal peptide" evidence="2">
    <location>
        <begin position="1"/>
        <end position="19"/>
    </location>
</feature>
<protein>
    <submittedName>
        <fullName evidence="3">Uncharacterized protein</fullName>
    </submittedName>
</protein>
<feature type="compositionally biased region" description="Low complexity" evidence="1">
    <location>
        <begin position="76"/>
        <end position="89"/>
    </location>
</feature>
<sequence length="272" mass="28894">MFNVFSLLAGLTALSAVLASPQPAVATRTSFNDSKHGSRGSPSEIPSREHAPGLTNAQRLSRGLPLKPPSRRSSARRATSSASASSARRGYIQVRSVDDNGSPTGAVLGFVSKTTKAHMQYRVESSLDHALLVSWGGEHNLVTLNSDITSPNFLGLVQGPGASSSNLAKGSSNSLYLASTEQTSPNATPQDVQSSVNTRSGRSSPAESAVWTVDPNTNSLTAQWINPDQVRCANDCIHSRHEHPFHGRPRRLPPGAPLNTGAENRICVHVYL</sequence>
<keyword evidence="2" id="KW-0732">Signal</keyword>
<evidence type="ECO:0000313" key="3">
    <source>
        <dbReference type="EMBL" id="KAJ7771671.1"/>
    </source>
</evidence>
<feature type="non-terminal residue" evidence="3">
    <location>
        <position position="272"/>
    </location>
</feature>